<feature type="non-terminal residue" evidence="2">
    <location>
        <position position="1"/>
    </location>
</feature>
<feature type="compositionally biased region" description="Basic and acidic residues" evidence="1">
    <location>
        <begin position="194"/>
        <end position="203"/>
    </location>
</feature>
<evidence type="ECO:0000313" key="2">
    <source>
        <dbReference type="EMBL" id="JAA50898.1"/>
    </source>
</evidence>
<name>K9IQX8_DESRO</name>
<protein>
    <submittedName>
        <fullName evidence="2">Uncharacterized protein</fullName>
    </submittedName>
</protein>
<proteinExistence type="evidence at transcript level"/>
<feature type="compositionally biased region" description="Low complexity" evidence="1">
    <location>
        <begin position="12"/>
        <end position="24"/>
    </location>
</feature>
<evidence type="ECO:0000256" key="1">
    <source>
        <dbReference type="SAM" id="MobiDB-lite"/>
    </source>
</evidence>
<feature type="region of interest" description="Disordered" evidence="1">
    <location>
        <begin position="145"/>
        <end position="214"/>
    </location>
</feature>
<dbReference type="EMBL" id="GABZ01002627">
    <property type="protein sequence ID" value="JAA50898.1"/>
    <property type="molecule type" value="mRNA"/>
</dbReference>
<feature type="region of interest" description="Disordered" evidence="1">
    <location>
        <begin position="1"/>
        <end position="24"/>
    </location>
</feature>
<dbReference type="AlphaFoldDB" id="K9IQX8"/>
<reference evidence="2" key="1">
    <citation type="submission" date="2012-11" db="EMBL/GenBank/DDBJ databases">
        <title>The Vampirome: Transcriptome and Proteome Analysis of the Submandibular and Accessory Glands of the Vampire Bat and Vector of Human Rabies, Desmodus rotundus.</title>
        <authorList>
            <person name="Francischetti I.M.B."/>
            <person name="Assumpcao T.C.F."/>
            <person name="Ma D."/>
            <person name="Vicente E.C."/>
            <person name="Ribeiro J.M.C."/>
        </authorList>
    </citation>
    <scope>NUCLEOTIDE SEQUENCE</scope>
    <source>
        <tissue evidence="2">Salivary gland</tissue>
    </source>
</reference>
<organism evidence="2">
    <name type="scientific">Desmodus rotundus</name>
    <name type="common">Vampire bat</name>
    <dbReference type="NCBI Taxonomy" id="9430"/>
    <lineage>
        <taxon>Eukaryota</taxon>
        <taxon>Metazoa</taxon>
        <taxon>Chordata</taxon>
        <taxon>Craniata</taxon>
        <taxon>Vertebrata</taxon>
        <taxon>Euteleostomi</taxon>
        <taxon>Mammalia</taxon>
        <taxon>Eutheria</taxon>
        <taxon>Laurasiatheria</taxon>
        <taxon>Chiroptera</taxon>
        <taxon>Yangochiroptera</taxon>
        <taxon>Phyllostomidae</taxon>
        <taxon>Desmodontinae</taxon>
        <taxon>Desmodus</taxon>
    </lineage>
</organism>
<sequence>FGSSATLPEPQGGPSPLAGEPGAEAAGGSLTCRRCWCASGRPWARARGLRKGGAVPGAGLGLLCKSVSPSCSRASQGPSYRRPPHRLGPWCQNIPAPVLCGPKACPHRGPRLGLCWGRGWACDAHRVLPDRPLCRLALAGHRVATAGNGLGPGRAQGQTPTGTDRWADNALTPPSVALSPWAQTRTGLQGHRGLPAEKIEAQKRRAPSHTAPGR</sequence>
<accession>K9IQX8</accession>